<feature type="region of interest" description="Disordered" evidence="1">
    <location>
        <begin position="84"/>
        <end position="176"/>
    </location>
</feature>
<dbReference type="GeneID" id="8508747"/>
<gene>
    <name evidence="2" type="ORF">BDBG_07918</name>
</gene>
<dbReference type="RefSeq" id="XP_002621700.2">
    <property type="nucleotide sequence ID" value="XM_002621654.2"/>
</dbReference>
<sequence>MDSTDSSGYYQPLVEPVPMEGFFNNIMAQQFSFVDEATYHMDNFREDYSCSGLVNGDLETVDPGFPDNLAPKLGDALRRDGIPDLAPYPPVTESLSVASSSNTSSLQHSATGMAPADCDEPNSTPKQAAENHQPASPDAPLSVSESAAIAPSNNTNGTARDLEKSQYDPTDSVNLDFFQPKAPAETCERETCQEPDFRSCPINTGGFSDFGTKGDYSHHLPSYPSPVRSTPFSTNTAGSEGAVPAADHQPETMKREAPLVPTSPTSPVSQGGPDPELQFSCAEEANAWRAFEVQVDYDPTIPRTPEAKRKIVTEMLKAMKSVEYAQDNEGMIRPFREQKQSPIRMEIVCWNILDSCISRHEHGPLLAIYDGKAKTTGQIPTFGERMEKIIECLWTQKTICKHLLDAYYLFTFVDDPVCARNRVVANKNLNKRKGEVMNAGKKALGHSRSNSKSTPAKRTSEAREGLCTPFSTPRKETLAMDNSTPTTINNTVRNMTLDSSPPVHSHGTQQMRFSSPAEHSTQENMAHPMHHGMFPMATHPQLINTPATGRAFGPNSMAASGFAGHCQPVFGFGRNQSPNAIHGLGQNLSMYNRGPYNREEMTEQFRQCVPAQFHPAMYRSPAALNPNYRAMGPAPHACANYQRPTPSSPARQQSRNAPSAEASYGHSRKRSQDESDATAYALSPQKKAR</sequence>
<dbReference type="Proteomes" id="UP000002038">
    <property type="component" value="Unassembled WGS sequence"/>
</dbReference>
<feature type="compositionally biased region" description="Polar residues" evidence="1">
    <location>
        <begin position="227"/>
        <end position="238"/>
    </location>
</feature>
<organism evidence="2 3">
    <name type="scientific">Blastomyces gilchristii (strain SLH14081)</name>
    <name type="common">Blastomyces dermatitidis</name>
    <dbReference type="NCBI Taxonomy" id="559298"/>
    <lineage>
        <taxon>Eukaryota</taxon>
        <taxon>Fungi</taxon>
        <taxon>Dikarya</taxon>
        <taxon>Ascomycota</taxon>
        <taxon>Pezizomycotina</taxon>
        <taxon>Eurotiomycetes</taxon>
        <taxon>Eurotiomycetidae</taxon>
        <taxon>Onygenales</taxon>
        <taxon>Ajellomycetaceae</taxon>
        <taxon>Blastomyces</taxon>
    </lineage>
</organism>
<dbReference type="VEuPathDB" id="FungiDB:BDBG_07918"/>
<dbReference type="EMBL" id="GG657468">
    <property type="protein sequence ID" value="OAT12589.1"/>
    <property type="molecule type" value="Genomic_DNA"/>
</dbReference>
<evidence type="ECO:0000256" key="1">
    <source>
        <dbReference type="SAM" id="MobiDB-lite"/>
    </source>
</evidence>
<feature type="compositionally biased region" description="Polar residues" evidence="1">
    <location>
        <begin position="642"/>
        <end position="657"/>
    </location>
</feature>
<feature type="region of interest" description="Disordered" evidence="1">
    <location>
        <begin position="226"/>
        <end position="252"/>
    </location>
</feature>
<accession>A0A179UZD2</accession>
<feature type="region of interest" description="Disordered" evidence="1">
    <location>
        <begin position="436"/>
        <end position="488"/>
    </location>
</feature>
<dbReference type="AlphaFoldDB" id="A0A179UZD2"/>
<dbReference type="OrthoDB" id="4851482at2759"/>
<evidence type="ECO:0000313" key="2">
    <source>
        <dbReference type="EMBL" id="OAT12589.1"/>
    </source>
</evidence>
<protein>
    <submittedName>
        <fullName evidence="2">Uncharacterized protein</fullName>
    </submittedName>
</protein>
<name>A0A179UZD2_BLAGS</name>
<proteinExistence type="predicted"/>
<feature type="compositionally biased region" description="Polar residues" evidence="1">
    <location>
        <begin position="447"/>
        <end position="457"/>
    </location>
</feature>
<reference evidence="3" key="1">
    <citation type="journal article" date="2015" name="PLoS Genet.">
        <title>The dynamic genome and transcriptome of the human fungal pathogen Blastomyces and close relative Emmonsia.</title>
        <authorList>
            <person name="Munoz J.F."/>
            <person name="Gauthier G.M."/>
            <person name="Desjardins C.A."/>
            <person name="Gallo J.E."/>
            <person name="Holder J."/>
            <person name="Sullivan T.D."/>
            <person name="Marty A.J."/>
            <person name="Carmen J.C."/>
            <person name="Chen Z."/>
            <person name="Ding L."/>
            <person name="Gujja S."/>
            <person name="Magrini V."/>
            <person name="Misas E."/>
            <person name="Mitreva M."/>
            <person name="Priest M."/>
            <person name="Saif S."/>
            <person name="Whiston E.A."/>
            <person name="Young S."/>
            <person name="Zeng Q."/>
            <person name="Goldman W.E."/>
            <person name="Mardis E.R."/>
            <person name="Taylor J.W."/>
            <person name="McEwen J.G."/>
            <person name="Clay O.K."/>
            <person name="Klein B.S."/>
            <person name="Cuomo C.A."/>
        </authorList>
    </citation>
    <scope>NUCLEOTIDE SEQUENCE [LARGE SCALE GENOMIC DNA]</scope>
    <source>
        <strain evidence="3">SLH14081</strain>
    </source>
</reference>
<evidence type="ECO:0000313" key="3">
    <source>
        <dbReference type="Proteomes" id="UP000002038"/>
    </source>
</evidence>
<feature type="region of interest" description="Disordered" evidence="1">
    <location>
        <begin position="635"/>
        <end position="689"/>
    </location>
</feature>
<dbReference type="KEGG" id="bgh:BDBG_07918"/>
<feature type="compositionally biased region" description="Low complexity" evidence="1">
    <location>
        <begin position="94"/>
        <end position="105"/>
    </location>
</feature>
<dbReference type="STRING" id="559298.A0A179UZD2"/>
<keyword evidence="3" id="KW-1185">Reference proteome</keyword>